<dbReference type="SUPFAM" id="SSF56112">
    <property type="entry name" value="Protein kinase-like (PK-like)"/>
    <property type="match status" value="1"/>
</dbReference>
<dbReference type="PROSITE" id="PS00107">
    <property type="entry name" value="PROTEIN_KINASE_ATP"/>
    <property type="match status" value="1"/>
</dbReference>
<dbReference type="InterPro" id="IPR011009">
    <property type="entry name" value="Kinase-like_dom_sf"/>
</dbReference>
<evidence type="ECO:0000313" key="3">
    <source>
        <dbReference type="EMBL" id="CAE7258014.1"/>
    </source>
</evidence>
<evidence type="ECO:0000256" key="1">
    <source>
        <dbReference type="PROSITE-ProRule" id="PRU10141"/>
    </source>
</evidence>
<feature type="binding site" evidence="1">
    <location>
        <position position="77"/>
    </location>
    <ligand>
        <name>ATP</name>
        <dbReference type="ChEBI" id="CHEBI:30616"/>
    </ligand>
</feature>
<dbReference type="AlphaFoldDB" id="A0A812M5D7"/>
<sequence length="319" mass="35227">MVVETFATLTQVVCQSVIFLDLWVKRRNFHRAAVFLFPDEEPEILGQLGGLIGQGCFATVHHLCRHRIRMAVKFPRKDGPMGPHNPRILMEECRRASRLHHDNIVQTFGSCGSATLWQLAKGLPWNRGLAALLPLQRCKVAAQVSAALSYLIRQLHTMWDAHEEDILIDLRASRVTFLDVFMKPSELSGCLHTLPPELRPGGPLRLQTVEQLGNSIAARVNGLVAALLFSNLLLPHQSLQEAGCEQSEQSYWISTLMRWVPTLGRQAPLAGTLMAATQEVMGRLAVPRKAARPPPVHALPPKPPLPPPPAAPPPPPPNV</sequence>
<reference evidence="3" key="1">
    <citation type="submission" date="2021-02" db="EMBL/GenBank/DDBJ databases">
        <authorList>
            <person name="Dougan E. K."/>
            <person name="Rhodes N."/>
            <person name="Thang M."/>
            <person name="Chan C."/>
        </authorList>
    </citation>
    <scope>NUCLEOTIDE SEQUENCE</scope>
</reference>
<keyword evidence="4" id="KW-1185">Reference proteome</keyword>
<feature type="compositionally biased region" description="Pro residues" evidence="2">
    <location>
        <begin position="292"/>
        <end position="319"/>
    </location>
</feature>
<keyword evidence="1" id="KW-0547">Nucleotide-binding</keyword>
<dbReference type="Gene3D" id="3.30.200.20">
    <property type="entry name" value="Phosphorylase Kinase, domain 1"/>
    <property type="match status" value="1"/>
</dbReference>
<name>A0A812M5D7_SYMPI</name>
<organism evidence="3 4">
    <name type="scientific">Symbiodinium pilosum</name>
    <name type="common">Dinoflagellate</name>
    <dbReference type="NCBI Taxonomy" id="2952"/>
    <lineage>
        <taxon>Eukaryota</taxon>
        <taxon>Sar</taxon>
        <taxon>Alveolata</taxon>
        <taxon>Dinophyceae</taxon>
        <taxon>Suessiales</taxon>
        <taxon>Symbiodiniaceae</taxon>
        <taxon>Symbiodinium</taxon>
    </lineage>
</organism>
<accession>A0A812M5D7</accession>
<gene>
    <name evidence="3" type="ORF">SPIL2461_LOCUS5307</name>
</gene>
<dbReference type="Proteomes" id="UP000649617">
    <property type="component" value="Unassembled WGS sequence"/>
</dbReference>
<evidence type="ECO:0000313" key="4">
    <source>
        <dbReference type="Proteomes" id="UP000649617"/>
    </source>
</evidence>
<evidence type="ECO:0000256" key="2">
    <source>
        <dbReference type="SAM" id="MobiDB-lite"/>
    </source>
</evidence>
<dbReference type="GO" id="GO:0005524">
    <property type="term" value="F:ATP binding"/>
    <property type="evidence" value="ECO:0007669"/>
    <property type="project" value="UniProtKB-UniRule"/>
</dbReference>
<keyword evidence="1" id="KW-0067">ATP-binding</keyword>
<proteinExistence type="predicted"/>
<evidence type="ECO:0008006" key="5">
    <source>
        <dbReference type="Google" id="ProtNLM"/>
    </source>
</evidence>
<dbReference type="EMBL" id="CAJNIZ010007443">
    <property type="protein sequence ID" value="CAE7258014.1"/>
    <property type="molecule type" value="Genomic_DNA"/>
</dbReference>
<protein>
    <recommendedName>
        <fullName evidence="5">Protein kinase domain-containing protein</fullName>
    </recommendedName>
</protein>
<comment type="caution">
    <text evidence="3">The sequence shown here is derived from an EMBL/GenBank/DDBJ whole genome shotgun (WGS) entry which is preliminary data.</text>
</comment>
<dbReference type="InterPro" id="IPR017441">
    <property type="entry name" value="Protein_kinase_ATP_BS"/>
</dbReference>
<feature type="region of interest" description="Disordered" evidence="2">
    <location>
        <begin position="286"/>
        <end position="319"/>
    </location>
</feature>